<dbReference type="InterPro" id="IPR001789">
    <property type="entry name" value="Sig_transdc_resp-reg_receiver"/>
</dbReference>
<evidence type="ECO:0000259" key="8">
    <source>
        <dbReference type="PROSITE" id="PS50110"/>
    </source>
</evidence>
<dbReference type="Gene3D" id="1.10.10.10">
    <property type="entry name" value="Winged helix-like DNA-binding domain superfamily/Winged helix DNA-binding domain"/>
    <property type="match status" value="1"/>
</dbReference>
<evidence type="ECO:0000256" key="6">
    <source>
        <dbReference type="PROSITE-ProRule" id="PRU00169"/>
    </source>
</evidence>
<evidence type="ECO:0000313" key="10">
    <source>
        <dbReference type="EMBL" id="RRC95287.1"/>
    </source>
</evidence>
<evidence type="ECO:0000313" key="11">
    <source>
        <dbReference type="Proteomes" id="UP000280444"/>
    </source>
</evidence>
<dbReference type="GO" id="GO:0000976">
    <property type="term" value="F:transcription cis-regulatory region binding"/>
    <property type="evidence" value="ECO:0007669"/>
    <property type="project" value="TreeGrafter"/>
</dbReference>
<organism evidence="10 11">
    <name type="scientific">Schaalia canis</name>
    <dbReference type="NCBI Taxonomy" id="100469"/>
    <lineage>
        <taxon>Bacteria</taxon>
        <taxon>Bacillati</taxon>
        <taxon>Actinomycetota</taxon>
        <taxon>Actinomycetes</taxon>
        <taxon>Actinomycetales</taxon>
        <taxon>Actinomycetaceae</taxon>
        <taxon>Schaalia</taxon>
    </lineage>
</organism>
<dbReference type="Gene3D" id="3.40.50.2300">
    <property type="match status" value="1"/>
</dbReference>
<keyword evidence="2" id="KW-0902">Two-component regulatory system</keyword>
<dbReference type="AlphaFoldDB" id="A0A3P1SE75"/>
<dbReference type="GO" id="GO:0006355">
    <property type="term" value="P:regulation of DNA-templated transcription"/>
    <property type="evidence" value="ECO:0007669"/>
    <property type="project" value="InterPro"/>
</dbReference>
<dbReference type="PANTHER" id="PTHR48111">
    <property type="entry name" value="REGULATOR OF RPOS"/>
    <property type="match status" value="1"/>
</dbReference>
<dbReference type="EMBL" id="RQZF01000005">
    <property type="protein sequence ID" value="RRC95287.1"/>
    <property type="molecule type" value="Genomic_DNA"/>
</dbReference>
<dbReference type="Gene3D" id="6.10.250.690">
    <property type="match status" value="1"/>
</dbReference>
<feature type="domain" description="OmpR/PhoB-type" evidence="9">
    <location>
        <begin position="141"/>
        <end position="238"/>
    </location>
</feature>
<evidence type="ECO:0000259" key="9">
    <source>
        <dbReference type="PROSITE" id="PS51755"/>
    </source>
</evidence>
<sequence>MTHAHSYVRPDGSPARILVVDDEKALSDLLAQALRYHGWELATANNGWEALDLARHYQPDAVILDIQMPGLDGIETLARLRKAQPRLPVLFLTARDAVEDRVAGLRAGADDYVTKPFDLNEVAARVDALLRRSGMAEAVAEAVLQVGDLTLNENSYEVARAGEAITLTNTEFEVLRYLMENPNIVLSKSQILDRVWSYDFGGQSNVVELYVSYLRKKIDKGRAPMIHTVRGAGYILRPAQETP</sequence>
<feature type="modified residue" description="4-aspartylphosphate" evidence="6">
    <location>
        <position position="65"/>
    </location>
</feature>
<dbReference type="InterPro" id="IPR039420">
    <property type="entry name" value="WalR-like"/>
</dbReference>
<dbReference type="SMART" id="SM00448">
    <property type="entry name" value="REC"/>
    <property type="match status" value="1"/>
</dbReference>
<keyword evidence="4 7" id="KW-0238">DNA-binding</keyword>
<dbReference type="InterPro" id="IPR036388">
    <property type="entry name" value="WH-like_DNA-bd_sf"/>
</dbReference>
<dbReference type="SUPFAM" id="SSF52172">
    <property type="entry name" value="CheY-like"/>
    <property type="match status" value="1"/>
</dbReference>
<dbReference type="RefSeq" id="WP_124870415.1">
    <property type="nucleotide sequence ID" value="NZ_RQZF01000005.1"/>
</dbReference>
<accession>A0A3P1SE75</accession>
<feature type="DNA-binding region" description="OmpR/PhoB-type" evidence="7">
    <location>
        <begin position="141"/>
        <end position="238"/>
    </location>
</feature>
<evidence type="ECO:0000256" key="5">
    <source>
        <dbReference type="ARBA" id="ARBA00023163"/>
    </source>
</evidence>
<gene>
    <name evidence="10" type="ORF">EII11_06535</name>
</gene>
<evidence type="ECO:0000256" key="2">
    <source>
        <dbReference type="ARBA" id="ARBA00023012"/>
    </source>
</evidence>
<dbReference type="FunFam" id="1.10.10.10:FF:000005">
    <property type="entry name" value="Two-component system response regulator"/>
    <property type="match status" value="1"/>
</dbReference>
<keyword evidence="11" id="KW-1185">Reference proteome</keyword>
<keyword evidence="5" id="KW-0804">Transcription</keyword>
<comment type="caution">
    <text evidence="10">The sequence shown here is derived from an EMBL/GenBank/DDBJ whole genome shotgun (WGS) entry which is preliminary data.</text>
</comment>
<dbReference type="PROSITE" id="PS50110">
    <property type="entry name" value="RESPONSE_REGULATORY"/>
    <property type="match status" value="1"/>
</dbReference>
<evidence type="ECO:0000256" key="7">
    <source>
        <dbReference type="PROSITE-ProRule" id="PRU01091"/>
    </source>
</evidence>
<dbReference type="GO" id="GO:0005829">
    <property type="term" value="C:cytosol"/>
    <property type="evidence" value="ECO:0007669"/>
    <property type="project" value="TreeGrafter"/>
</dbReference>
<dbReference type="GO" id="GO:0000156">
    <property type="term" value="F:phosphorelay response regulator activity"/>
    <property type="evidence" value="ECO:0007669"/>
    <property type="project" value="TreeGrafter"/>
</dbReference>
<protein>
    <submittedName>
        <fullName evidence="10">DNA-binding response regulator</fullName>
    </submittedName>
</protein>
<dbReference type="PANTHER" id="PTHR48111:SF28">
    <property type="entry name" value="TRANSCRIPTIONAL REGULATORY PROTEIN TCRX-RELATED"/>
    <property type="match status" value="1"/>
</dbReference>
<dbReference type="InterPro" id="IPR011006">
    <property type="entry name" value="CheY-like_superfamily"/>
</dbReference>
<dbReference type="FunFam" id="3.40.50.2300:FF:000001">
    <property type="entry name" value="DNA-binding response regulator PhoB"/>
    <property type="match status" value="1"/>
</dbReference>
<dbReference type="PROSITE" id="PS51755">
    <property type="entry name" value="OMPR_PHOB"/>
    <property type="match status" value="1"/>
</dbReference>
<proteinExistence type="predicted"/>
<dbReference type="CDD" id="cd00383">
    <property type="entry name" value="trans_reg_C"/>
    <property type="match status" value="1"/>
</dbReference>
<dbReference type="InterPro" id="IPR001867">
    <property type="entry name" value="OmpR/PhoB-type_DNA-bd"/>
</dbReference>
<evidence type="ECO:0000256" key="3">
    <source>
        <dbReference type="ARBA" id="ARBA00023015"/>
    </source>
</evidence>
<keyword evidence="1 6" id="KW-0597">Phosphoprotein</keyword>
<keyword evidence="3" id="KW-0805">Transcription regulation</keyword>
<evidence type="ECO:0000256" key="1">
    <source>
        <dbReference type="ARBA" id="ARBA00022553"/>
    </source>
</evidence>
<dbReference type="Proteomes" id="UP000280444">
    <property type="component" value="Unassembled WGS sequence"/>
</dbReference>
<name>A0A3P1SE75_9ACTO</name>
<dbReference type="Pfam" id="PF00486">
    <property type="entry name" value="Trans_reg_C"/>
    <property type="match status" value="1"/>
</dbReference>
<dbReference type="Pfam" id="PF00072">
    <property type="entry name" value="Response_reg"/>
    <property type="match status" value="1"/>
</dbReference>
<reference evidence="10 11" key="1">
    <citation type="submission" date="2018-11" db="EMBL/GenBank/DDBJ databases">
        <title>Genomes From Bacteria Associated with the Canine Oral Cavity: a Test Case for Automated Genome-Based Taxonomic Assignment.</title>
        <authorList>
            <person name="Coil D.A."/>
            <person name="Jospin G."/>
            <person name="Darling A.E."/>
            <person name="Wallis C."/>
            <person name="Davis I.J."/>
            <person name="Harris S."/>
            <person name="Eisen J.A."/>
            <person name="Holcombe L.J."/>
            <person name="O'Flynn C."/>
        </authorList>
    </citation>
    <scope>NUCLEOTIDE SEQUENCE [LARGE SCALE GENOMIC DNA]</scope>
    <source>
        <strain evidence="10 11">OH770</strain>
    </source>
</reference>
<dbReference type="SMART" id="SM00862">
    <property type="entry name" value="Trans_reg_C"/>
    <property type="match status" value="1"/>
</dbReference>
<evidence type="ECO:0000256" key="4">
    <source>
        <dbReference type="ARBA" id="ARBA00023125"/>
    </source>
</evidence>
<feature type="domain" description="Response regulatory" evidence="8">
    <location>
        <begin position="16"/>
        <end position="130"/>
    </location>
</feature>
<dbReference type="GO" id="GO:0032993">
    <property type="term" value="C:protein-DNA complex"/>
    <property type="evidence" value="ECO:0007669"/>
    <property type="project" value="TreeGrafter"/>
</dbReference>
<dbReference type="OrthoDB" id="9812490at2"/>